<keyword evidence="6 13" id="KW-0378">Hydrolase</keyword>
<dbReference type="SUPFAM" id="SSF51126">
    <property type="entry name" value="Pectin lyase-like"/>
    <property type="match status" value="1"/>
</dbReference>
<dbReference type="InterPro" id="IPR011050">
    <property type="entry name" value="Pectin_lyase_fold/virulence"/>
</dbReference>
<gene>
    <name evidence="14" type="ORF">PISL3812_08774</name>
</gene>
<dbReference type="Pfam" id="PF00295">
    <property type="entry name" value="Glyco_hydro_28"/>
    <property type="match status" value="1"/>
</dbReference>
<dbReference type="PANTHER" id="PTHR31736">
    <property type="match status" value="1"/>
</dbReference>
<keyword evidence="10" id="KW-0961">Cell wall biogenesis/degradation</keyword>
<sequence length="368" mass="40475">MTSIQTYNAPSGIPLNPDFLVQVRSGGQASNSWNEVPAYAINVAKAKTTGNNFELHRVAVSSFDFKGPVEIRVTYTAHPVQYFMVRPRSSEVESQRHGDTLTFKLADPRDLMIEVDGDKCKALHLLANTIQENAPSQDSSDIWFFGPGINRGSAYAEVEDGINLMVPSGKTVYLAGGAFITFRLNFVNVSNSAVRGHGFILGPRGGCIHREHGGSIHMSHASNIHIEGVTSLETHGFSLSAGECADIHIDRYRSFSSTGNGDGVDFFCSKNVTIENCFLRNSDDTIALYSHRWNWYGDSTNILIQNCVLLPDIAHAINMGTHGNPQNPETTSNVTIRNVDILDHDESQIWYQGCIAINVADMNLFHDI</sequence>
<organism evidence="14 15">
    <name type="scientific">Talaromyces islandicus</name>
    <name type="common">Penicillium islandicum</name>
    <dbReference type="NCBI Taxonomy" id="28573"/>
    <lineage>
        <taxon>Eukaryota</taxon>
        <taxon>Fungi</taxon>
        <taxon>Dikarya</taxon>
        <taxon>Ascomycota</taxon>
        <taxon>Pezizomycotina</taxon>
        <taxon>Eurotiomycetes</taxon>
        <taxon>Eurotiomycetidae</taxon>
        <taxon>Eurotiales</taxon>
        <taxon>Trichocomaceae</taxon>
        <taxon>Talaromyces</taxon>
        <taxon>Talaromyces sect. Islandici</taxon>
    </lineage>
</organism>
<dbReference type="AlphaFoldDB" id="A0A0U1M8Q9"/>
<comment type="subcellular location">
    <subcellularLocation>
        <location evidence="1">Secreted</location>
    </subcellularLocation>
</comment>
<dbReference type="InterPro" id="IPR012334">
    <property type="entry name" value="Pectin_lyas_fold"/>
</dbReference>
<keyword evidence="7" id="KW-0325">Glycoprotein</keyword>
<evidence type="ECO:0000256" key="4">
    <source>
        <dbReference type="ARBA" id="ARBA00022729"/>
    </source>
</evidence>
<comment type="function">
    <text evidence="12">Pectinolytic enzyme involved in the degradation of xylogalacturonan (xga), a galacturonan backbone heavily substituted with xylose, and which is one important component of the hairy regions of pectin. Activity requires a galacturonic acid backbone substituted with xylose.</text>
</comment>
<dbReference type="OrthoDB" id="187139at2759"/>
<evidence type="ECO:0000256" key="5">
    <source>
        <dbReference type="ARBA" id="ARBA00022737"/>
    </source>
</evidence>
<evidence type="ECO:0000256" key="3">
    <source>
        <dbReference type="ARBA" id="ARBA00022525"/>
    </source>
</evidence>
<keyword evidence="11" id="KW-0624">Polysaccharide degradation</keyword>
<evidence type="ECO:0000256" key="7">
    <source>
        <dbReference type="ARBA" id="ARBA00023180"/>
    </source>
</evidence>
<evidence type="ECO:0000256" key="13">
    <source>
        <dbReference type="RuleBase" id="RU361169"/>
    </source>
</evidence>
<comment type="similarity">
    <text evidence="2 13">Belongs to the glycosyl hydrolase 28 family.</text>
</comment>
<keyword evidence="9 13" id="KW-0326">Glycosidase</keyword>
<evidence type="ECO:0000256" key="6">
    <source>
        <dbReference type="ARBA" id="ARBA00022801"/>
    </source>
</evidence>
<dbReference type="GO" id="GO:0005576">
    <property type="term" value="C:extracellular region"/>
    <property type="evidence" value="ECO:0007669"/>
    <property type="project" value="UniProtKB-SubCell"/>
</dbReference>
<keyword evidence="5" id="KW-0677">Repeat</keyword>
<dbReference type="OMA" id="MFINEHV"/>
<evidence type="ECO:0000256" key="8">
    <source>
        <dbReference type="ARBA" id="ARBA00023277"/>
    </source>
</evidence>
<evidence type="ECO:0000256" key="2">
    <source>
        <dbReference type="ARBA" id="ARBA00008834"/>
    </source>
</evidence>
<proteinExistence type="inferred from homology"/>
<dbReference type="GO" id="GO:0004650">
    <property type="term" value="F:polygalacturonase activity"/>
    <property type="evidence" value="ECO:0007669"/>
    <property type="project" value="InterPro"/>
</dbReference>
<evidence type="ECO:0000313" key="15">
    <source>
        <dbReference type="Proteomes" id="UP000054383"/>
    </source>
</evidence>
<keyword evidence="4" id="KW-0732">Signal</keyword>
<evidence type="ECO:0000256" key="11">
    <source>
        <dbReference type="ARBA" id="ARBA00023326"/>
    </source>
</evidence>
<dbReference type="EMBL" id="CVMT01000010">
    <property type="protein sequence ID" value="CRG91722.1"/>
    <property type="molecule type" value="Genomic_DNA"/>
</dbReference>
<dbReference type="PANTHER" id="PTHR31736:SF9">
    <property type="entry name" value="ENDO-XYLOGALACTURONAN HYDROLASE A-RELATED"/>
    <property type="match status" value="1"/>
</dbReference>
<dbReference type="STRING" id="28573.A0A0U1M8Q9"/>
<evidence type="ECO:0008006" key="16">
    <source>
        <dbReference type="Google" id="ProtNLM"/>
    </source>
</evidence>
<dbReference type="GO" id="GO:0000272">
    <property type="term" value="P:polysaccharide catabolic process"/>
    <property type="evidence" value="ECO:0007669"/>
    <property type="project" value="UniProtKB-KW"/>
</dbReference>
<evidence type="ECO:0000256" key="9">
    <source>
        <dbReference type="ARBA" id="ARBA00023295"/>
    </source>
</evidence>
<dbReference type="Proteomes" id="UP000054383">
    <property type="component" value="Unassembled WGS sequence"/>
</dbReference>
<keyword evidence="8" id="KW-0119">Carbohydrate metabolism</keyword>
<keyword evidence="3" id="KW-0964">Secreted</keyword>
<dbReference type="Gene3D" id="2.160.20.10">
    <property type="entry name" value="Single-stranded right-handed beta-helix, Pectin lyase-like"/>
    <property type="match status" value="1"/>
</dbReference>
<keyword evidence="15" id="KW-1185">Reference proteome</keyword>
<evidence type="ECO:0000256" key="12">
    <source>
        <dbReference type="ARBA" id="ARBA00037278"/>
    </source>
</evidence>
<evidence type="ECO:0000256" key="1">
    <source>
        <dbReference type="ARBA" id="ARBA00004613"/>
    </source>
</evidence>
<evidence type="ECO:0000313" key="14">
    <source>
        <dbReference type="EMBL" id="CRG91722.1"/>
    </source>
</evidence>
<name>A0A0U1M8Q9_TALIS</name>
<reference evidence="14 15" key="1">
    <citation type="submission" date="2015-04" db="EMBL/GenBank/DDBJ databases">
        <authorList>
            <person name="Syromyatnikov M.Y."/>
            <person name="Popov V.N."/>
        </authorList>
    </citation>
    <scope>NUCLEOTIDE SEQUENCE [LARGE SCALE GENOMIC DNA]</scope>
    <source>
        <strain evidence="14">WF-38-12</strain>
    </source>
</reference>
<dbReference type="InterPro" id="IPR000743">
    <property type="entry name" value="Glyco_hydro_28"/>
</dbReference>
<evidence type="ECO:0000256" key="10">
    <source>
        <dbReference type="ARBA" id="ARBA00023316"/>
    </source>
</evidence>
<accession>A0A0U1M8Q9</accession>
<protein>
    <recommendedName>
        <fullName evidence="16">Right handed beta helix domain-containing protein</fullName>
    </recommendedName>
</protein>
<dbReference type="GO" id="GO:0071555">
    <property type="term" value="P:cell wall organization"/>
    <property type="evidence" value="ECO:0007669"/>
    <property type="project" value="UniProtKB-KW"/>
</dbReference>